<evidence type="ECO:0000256" key="2">
    <source>
        <dbReference type="ARBA" id="ARBA00009902"/>
    </source>
</evidence>
<protein>
    <recommendedName>
        <fullName evidence="4 8">Sucrose-6-phosphate hydrolase</fullName>
        <ecNumber evidence="3 8">3.2.1.26</ecNumber>
    </recommendedName>
    <alternativeName>
        <fullName evidence="7 9">Invertase</fullName>
    </alternativeName>
</protein>
<comment type="similarity">
    <text evidence="2 8">Belongs to the glycosyl hydrolase 32 family.</text>
</comment>
<accession>A0ABS2EN96</accession>
<comment type="caution">
    <text evidence="12">The sequence shown here is derived from an EMBL/GenBank/DDBJ whole genome shotgun (WGS) entry which is preliminary data.</text>
</comment>
<dbReference type="InterPro" id="IPR023296">
    <property type="entry name" value="Glyco_hydro_beta-prop_sf"/>
</dbReference>
<sequence>MEWTREKRYRPYEQYSALELLELQAQANNSAYQLRYHIRPTSGLLNDPNGFSYFNGEWNVFYQSFPFGATHGLKSWMRTVSKDLVHWENRGLAIAPDTKFESHGAYSGSAHVVGDQLFLMYTGNHRTSDWTRVPYQVGAWLTQNGEVKKLSHPLIEQPTFASEHFRDPQLFEVDGKFYAVIGMQSQNNKRGEMVLYQANQVTGPWRFVGPIKTGIKDFGYMVECPNLVMVDGAPTLIFCPQGLSKNEFAYQNIYPNLVLQGESFDLATATLRRPGKLQNLDAGFDVYASQTFNAPDGLAYLISWVGLPDLTYPTDRENWANCLSQVKVLHQKDGQLYQSPVPAMKSLRGRSQVIDGQVTMVDDQAGQQIEFEVTIEPNQKGTLWLAADQILKRGLQVKFDTQNGKLILDRSKTDEPTAVEYGHTREIDLPANQAVKLRIFLDHSLAEIFVNDGAQVMTGRYFTRQSDQTVAFDRPTQVHGSLWQLNKM</sequence>
<organism evidence="12 13">
    <name type="scientific">Limosilactobacillus alvi</name>
    <dbReference type="NCBI Taxonomy" id="990412"/>
    <lineage>
        <taxon>Bacteria</taxon>
        <taxon>Bacillati</taxon>
        <taxon>Bacillota</taxon>
        <taxon>Bacilli</taxon>
        <taxon>Lactobacillales</taxon>
        <taxon>Lactobacillaceae</taxon>
        <taxon>Limosilactobacillus</taxon>
    </lineage>
</organism>
<dbReference type="NCBIfam" id="TIGR01322">
    <property type="entry name" value="scrB_fam"/>
    <property type="match status" value="1"/>
</dbReference>
<evidence type="ECO:0000256" key="3">
    <source>
        <dbReference type="ARBA" id="ARBA00012758"/>
    </source>
</evidence>
<proteinExistence type="inferred from homology"/>
<dbReference type="InterPro" id="IPR018053">
    <property type="entry name" value="Glyco_hydro_32_AS"/>
</dbReference>
<dbReference type="SMART" id="SM00640">
    <property type="entry name" value="Glyco_32"/>
    <property type="match status" value="1"/>
</dbReference>
<evidence type="ECO:0000256" key="5">
    <source>
        <dbReference type="ARBA" id="ARBA00022801"/>
    </source>
</evidence>
<keyword evidence="5 8" id="KW-0378">Hydrolase</keyword>
<dbReference type="Gene3D" id="2.115.10.20">
    <property type="entry name" value="Glycosyl hydrolase domain, family 43"/>
    <property type="match status" value="1"/>
</dbReference>
<dbReference type="EC" id="3.2.1.26" evidence="3 8"/>
<dbReference type="SUPFAM" id="SSF49899">
    <property type="entry name" value="Concanavalin A-like lectins/glucanases"/>
    <property type="match status" value="1"/>
</dbReference>
<evidence type="ECO:0000256" key="8">
    <source>
        <dbReference type="RuleBase" id="RU362110"/>
    </source>
</evidence>
<dbReference type="Pfam" id="PF08244">
    <property type="entry name" value="Glyco_hydro_32C"/>
    <property type="match status" value="1"/>
</dbReference>
<reference evidence="12 13" key="1">
    <citation type="journal article" date="2021" name="Sci. Rep.">
        <title>The distribution of antibiotic resistance genes in chicken gut microbiota commensals.</title>
        <authorList>
            <person name="Juricova H."/>
            <person name="Matiasovicova J."/>
            <person name="Kubasova T."/>
            <person name="Cejkova D."/>
            <person name="Rychlik I."/>
        </authorList>
    </citation>
    <scope>NUCLEOTIDE SEQUENCE [LARGE SCALE GENOMIC DNA]</scope>
    <source>
        <strain evidence="12 13">An810</strain>
    </source>
</reference>
<dbReference type="InterPro" id="IPR051214">
    <property type="entry name" value="GH32_Enzymes"/>
</dbReference>
<evidence type="ECO:0000256" key="7">
    <source>
        <dbReference type="ARBA" id="ARBA00033367"/>
    </source>
</evidence>
<dbReference type="PANTHER" id="PTHR43101:SF1">
    <property type="entry name" value="BETA-FRUCTOSIDASE"/>
    <property type="match status" value="1"/>
</dbReference>
<dbReference type="InterPro" id="IPR001362">
    <property type="entry name" value="Glyco_hydro_32"/>
</dbReference>
<evidence type="ECO:0000256" key="1">
    <source>
        <dbReference type="ARBA" id="ARBA00004914"/>
    </source>
</evidence>
<evidence type="ECO:0000313" key="13">
    <source>
        <dbReference type="Proteomes" id="UP000776629"/>
    </source>
</evidence>
<dbReference type="EMBL" id="JACJJQ010000014">
    <property type="protein sequence ID" value="MBM6753972.1"/>
    <property type="molecule type" value="Genomic_DNA"/>
</dbReference>
<keyword evidence="13" id="KW-1185">Reference proteome</keyword>
<comment type="function">
    <text evidence="9">Enables the bacterium to metabolize sucrose as a sole carbon source.</text>
</comment>
<keyword evidence="6 8" id="KW-0326">Glycosidase</keyword>
<evidence type="ECO:0000256" key="4">
    <source>
        <dbReference type="ARBA" id="ARBA00019623"/>
    </source>
</evidence>
<dbReference type="Gene3D" id="2.60.120.560">
    <property type="entry name" value="Exo-inulinase, domain 1"/>
    <property type="match status" value="1"/>
</dbReference>
<keyword evidence="9" id="KW-0119">Carbohydrate metabolism</keyword>
<evidence type="ECO:0000313" key="12">
    <source>
        <dbReference type="EMBL" id="MBM6753972.1"/>
    </source>
</evidence>
<dbReference type="RefSeq" id="WP_204776355.1">
    <property type="nucleotide sequence ID" value="NZ_JACJJQ010000014.1"/>
</dbReference>
<comment type="catalytic activity">
    <reaction evidence="8">
        <text>Hydrolysis of terminal non-reducing beta-D-fructofuranoside residues in beta-D-fructofuranosides.</text>
        <dbReference type="EC" id="3.2.1.26"/>
    </reaction>
</comment>
<name>A0ABS2EN96_9LACO</name>
<dbReference type="InterPro" id="IPR013189">
    <property type="entry name" value="Glyco_hydro_32_C"/>
</dbReference>
<evidence type="ECO:0000259" key="10">
    <source>
        <dbReference type="Pfam" id="PF00251"/>
    </source>
</evidence>
<dbReference type="CDD" id="cd18623">
    <property type="entry name" value="GH32_ScrB-like"/>
    <property type="match status" value="1"/>
</dbReference>
<dbReference type="InterPro" id="IPR013320">
    <property type="entry name" value="ConA-like_dom_sf"/>
</dbReference>
<dbReference type="PANTHER" id="PTHR43101">
    <property type="entry name" value="BETA-FRUCTOSIDASE"/>
    <property type="match status" value="1"/>
</dbReference>
<comment type="subcellular location">
    <subcellularLocation>
        <location evidence="9">Cytoplasm</location>
    </subcellularLocation>
</comment>
<evidence type="ECO:0000256" key="6">
    <source>
        <dbReference type="ARBA" id="ARBA00023295"/>
    </source>
</evidence>
<gene>
    <name evidence="12" type="ORF">H5993_04250</name>
</gene>
<comment type="pathway">
    <text evidence="1 9">Glycan biosynthesis; sucrose metabolism.</text>
</comment>
<evidence type="ECO:0000259" key="11">
    <source>
        <dbReference type="Pfam" id="PF08244"/>
    </source>
</evidence>
<dbReference type="PROSITE" id="PS00609">
    <property type="entry name" value="GLYCOSYL_HYDROL_F32"/>
    <property type="match status" value="1"/>
</dbReference>
<feature type="domain" description="Glycosyl hydrolase family 32 N-terminal" evidence="10">
    <location>
        <begin position="37"/>
        <end position="340"/>
    </location>
</feature>
<dbReference type="GO" id="GO:0004564">
    <property type="term" value="F:beta-fructofuranosidase activity"/>
    <property type="evidence" value="ECO:0007669"/>
    <property type="project" value="UniProtKB-EC"/>
</dbReference>
<dbReference type="SUPFAM" id="SSF75005">
    <property type="entry name" value="Arabinanase/levansucrase/invertase"/>
    <property type="match status" value="1"/>
</dbReference>
<dbReference type="Pfam" id="PF00251">
    <property type="entry name" value="Glyco_hydro_32N"/>
    <property type="match status" value="1"/>
</dbReference>
<dbReference type="InterPro" id="IPR013148">
    <property type="entry name" value="Glyco_hydro_32_N"/>
</dbReference>
<evidence type="ECO:0000256" key="9">
    <source>
        <dbReference type="RuleBase" id="RU365015"/>
    </source>
</evidence>
<dbReference type="Proteomes" id="UP000776629">
    <property type="component" value="Unassembled WGS sequence"/>
</dbReference>
<dbReference type="InterPro" id="IPR006232">
    <property type="entry name" value="Suc6P_hydrolase"/>
</dbReference>
<keyword evidence="9" id="KW-0963">Cytoplasm</keyword>
<feature type="domain" description="Glycosyl hydrolase family 32 C-terminal" evidence="11">
    <location>
        <begin position="360"/>
        <end position="471"/>
    </location>
</feature>